<protein>
    <submittedName>
        <fullName evidence="8">Aminotransferase class I/II-fold pyridoxal phosphate-dependent enzyme</fullName>
    </submittedName>
</protein>
<evidence type="ECO:0000256" key="2">
    <source>
        <dbReference type="ARBA" id="ARBA00022576"/>
    </source>
</evidence>
<dbReference type="InterPro" id="IPR050106">
    <property type="entry name" value="HistidinolP_aminotransfase"/>
</dbReference>
<keyword evidence="5" id="KW-0045">Antibiotic biosynthesis</keyword>
<accession>A0ABW5FZM8</accession>
<dbReference type="PANTHER" id="PTHR43643:SF3">
    <property type="entry name" value="HISTIDINOL-PHOSPHATE AMINOTRANSFERASE"/>
    <property type="match status" value="1"/>
</dbReference>
<dbReference type="CDD" id="cd00609">
    <property type="entry name" value="AAT_like"/>
    <property type="match status" value="1"/>
</dbReference>
<evidence type="ECO:0000256" key="5">
    <source>
        <dbReference type="ARBA" id="ARBA00023194"/>
    </source>
</evidence>
<name>A0ABW5FZM8_9PSEU</name>
<feature type="domain" description="Aminotransferase class I/classII large" evidence="7">
    <location>
        <begin position="10"/>
        <end position="317"/>
    </location>
</feature>
<reference evidence="9" key="1">
    <citation type="journal article" date="2019" name="Int. J. Syst. Evol. Microbiol.">
        <title>The Global Catalogue of Microorganisms (GCM) 10K type strain sequencing project: providing services to taxonomists for standard genome sequencing and annotation.</title>
        <authorList>
            <consortium name="The Broad Institute Genomics Platform"/>
            <consortium name="The Broad Institute Genome Sequencing Center for Infectious Disease"/>
            <person name="Wu L."/>
            <person name="Ma J."/>
        </authorList>
    </citation>
    <scope>NUCLEOTIDE SEQUENCE [LARGE SCALE GENOMIC DNA]</scope>
    <source>
        <strain evidence="9">CGMCC 4.7645</strain>
    </source>
</reference>
<dbReference type="InterPro" id="IPR015422">
    <property type="entry name" value="PyrdxlP-dep_Trfase_small"/>
</dbReference>
<keyword evidence="4 6" id="KW-0663">Pyridoxal phosphate</keyword>
<dbReference type="SUPFAM" id="SSF53383">
    <property type="entry name" value="PLP-dependent transferases"/>
    <property type="match status" value="1"/>
</dbReference>
<evidence type="ECO:0000256" key="3">
    <source>
        <dbReference type="ARBA" id="ARBA00022679"/>
    </source>
</evidence>
<evidence type="ECO:0000313" key="8">
    <source>
        <dbReference type="EMBL" id="MFD2420125.1"/>
    </source>
</evidence>
<comment type="similarity">
    <text evidence="6">Belongs to the class-II pyridoxal-phosphate-dependent aminotransferase family.</text>
</comment>
<comment type="caution">
    <text evidence="8">The sequence shown here is derived from an EMBL/GenBank/DDBJ whole genome shotgun (WGS) entry which is preliminary data.</text>
</comment>
<dbReference type="Proteomes" id="UP001597417">
    <property type="component" value="Unassembled WGS sequence"/>
</dbReference>
<proteinExistence type="inferred from homology"/>
<organism evidence="8 9">
    <name type="scientific">Amycolatopsis pigmentata</name>
    <dbReference type="NCBI Taxonomy" id="450801"/>
    <lineage>
        <taxon>Bacteria</taxon>
        <taxon>Bacillati</taxon>
        <taxon>Actinomycetota</taxon>
        <taxon>Actinomycetes</taxon>
        <taxon>Pseudonocardiales</taxon>
        <taxon>Pseudonocardiaceae</taxon>
        <taxon>Amycolatopsis</taxon>
    </lineage>
</organism>
<evidence type="ECO:0000256" key="6">
    <source>
        <dbReference type="RuleBase" id="RU003693"/>
    </source>
</evidence>
<dbReference type="InterPro" id="IPR004839">
    <property type="entry name" value="Aminotransferase_I/II_large"/>
</dbReference>
<comment type="cofactor">
    <cofactor evidence="1 6">
        <name>pyridoxal 5'-phosphate</name>
        <dbReference type="ChEBI" id="CHEBI:597326"/>
    </cofactor>
</comment>
<dbReference type="Gene3D" id="3.40.640.10">
    <property type="entry name" value="Type I PLP-dependent aspartate aminotransferase-like (Major domain)"/>
    <property type="match status" value="1"/>
</dbReference>
<keyword evidence="9" id="KW-1185">Reference proteome</keyword>
<evidence type="ECO:0000256" key="1">
    <source>
        <dbReference type="ARBA" id="ARBA00001933"/>
    </source>
</evidence>
<gene>
    <name evidence="8" type="ORF">ACFSXZ_27725</name>
</gene>
<evidence type="ECO:0000259" key="7">
    <source>
        <dbReference type="Pfam" id="PF00155"/>
    </source>
</evidence>
<dbReference type="InterPro" id="IPR015421">
    <property type="entry name" value="PyrdxlP-dep_Trfase_major"/>
</dbReference>
<dbReference type="GO" id="GO:0008483">
    <property type="term" value="F:transaminase activity"/>
    <property type="evidence" value="ECO:0007669"/>
    <property type="project" value="UniProtKB-KW"/>
</dbReference>
<evidence type="ECO:0000313" key="9">
    <source>
        <dbReference type="Proteomes" id="UP001597417"/>
    </source>
</evidence>
<dbReference type="PROSITE" id="PS00599">
    <property type="entry name" value="AA_TRANSFER_CLASS_2"/>
    <property type="match status" value="1"/>
</dbReference>
<evidence type="ECO:0000256" key="4">
    <source>
        <dbReference type="ARBA" id="ARBA00022898"/>
    </source>
</evidence>
<sequence>MRPKVADGDFFDMSLNECPYPPLPEVQEAAKRSIERAHLTLDAISTKLGAAIADHHGVPATDVLVGPGSGSLLQQLFTTIAGPSGATVHAWPSWEAYPIMAANAGSRTIGVPLAGDVHDLDAMAAAVTPDTRMVLVCNPNNPTGTAVGPAAMRAFLDALPSDVVVVIDEAYRDFSADEVADGIELYRNDDRVCVVRTFSKSYSLLSLRVGYLVAHGKVTERLRGTTFFNRVSSVAQDAAMAALAAHETIARRWAETRNERDRVREALVEQGWQVSPSEGNFLWIATPEHAEALTGFCAENGVVVCGKPGEGVRVTIAEKAANDAFVDAAGRFSP</sequence>
<dbReference type="Pfam" id="PF00155">
    <property type="entry name" value="Aminotran_1_2"/>
    <property type="match status" value="1"/>
</dbReference>
<dbReference type="InterPro" id="IPR001917">
    <property type="entry name" value="Aminotrans_II_pyridoxalP_BS"/>
</dbReference>
<keyword evidence="2 8" id="KW-0032">Aminotransferase</keyword>
<dbReference type="Gene3D" id="3.90.1150.10">
    <property type="entry name" value="Aspartate Aminotransferase, domain 1"/>
    <property type="match status" value="1"/>
</dbReference>
<keyword evidence="3" id="KW-0808">Transferase</keyword>
<dbReference type="RefSeq" id="WP_378268155.1">
    <property type="nucleotide sequence ID" value="NZ_JBHUKR010000017.1"/>
</dbReference>
<dbReference type="InterPro" id="IPR015424">
    <property type="entry name" value="PyrdxlP-dep_Trfase"/>
</dbReference>
<dbReference type="EMBL" id="JBHUKR010000017">
    <property type="protein sequence ID" value="MFD2420125.1"/>
    <property type="molecule type" value="Genomic_DNA"/>
</dbReference>
<dbReference type="PANTHER" id="PTHR43643">
    <property type="entry name" value="HISTIDINOL-PHOSPHATE AMINOTRANSFERASE 2"/>
    <property type="match status" value="1"/>
</dbReference>